<dbReference type="Pfam" id="PF02771">
    <property type="entry name" value="Acyl-CoA_dh_N"/>
    <property type="match status" value="1"/>
</dbReference>
<keyword evidence="12" id="KW-1185">Reference proteome</keyword>
<protein>
    <submittedName>
        <fullName evidence="11">Acyl-CoA dehydrogenase family protein</fullName>
        <ecNumber evidence="11">1.-.-.-</ecNumber>
    </submittedName>
</protein>
<dbReference type="RefSeq" id="WP_302037658.1">
    <property type="nucleotide sequence ID" value="NZ_JAUKPO010000005.1"/>
</dbReference>
<name>A0ABT8R4I9_9BACT</name>
<proteinExistence type="inferred from homology"/>
<evidence type="ECO:0000256" key="1">
    <source>
        <dbReference type="ARBA" id="ARBA00001974"/>
    </source>
</evidence>
<dbReference type="EC" id="1.-.-.-" evidence="11"/>
<evidence type="ECO:0000256" key="2">
    <source>
        <dbReference type="ARBA" id="ARBA00009347"/>
    </source>
</evidence>
<evidence type="ECO:0000313" key="11">
    <source>
        <dbReference type="EMBL" id="MDO1446854.1"/>
    </source>
</evidence>
<dbReference type="SUPFAM" id="SSF56645">
    <property type="entry name" value="Acyl-CoA dehydrogenase NM domain-like"/>
    <property type="match status" value="1"/>
</dbReference>
<accession>A0ABT8R4I9</accession>
<dbReference type="InterPro" id="IPR009100">
    <property type="entry name" value="AcylCoA_DH/oxidase_NM_dom_sf"/>
</dbReference>
<reference evidence="11" key="1">
    <citation type="submission" date="2023-07" db="EMBL/GenBank/DDBJ databases">
        <title>The genome sequence of Rhodocytophaga aerolata KACC 12507.</title>
        <authorList>
            <person name="Zhang X."/>
        </authorList>
    </citation>
    <scope>NUCLEOTIDE SEQUENCE</scope>
    <source>
        <strain evidence="11">KACC 12507</strain>
    </source>
</reference>
<keyword evidence="7" id="KW-1133">Transmembrane helix</keyword>
<dbReference type="InterPro" id="IPR013786">
    <property type="entry name" value="AcylCoA_DH/ox_N"/>
</dbReference>
<dbReference type="InterPro" id="IPR006091">
    <property type="entry name" value="Acyl-CoA_Oxase/DH_mid-dom"/>
</dbReference>
<dbReference type="PANTHER" id="PTHR43884:SF25">
    <property type="entry name" value="ACYL-COA DEHYDROGENASE YDBM-RELATED"/>
    <property type="match status" value="1"/>
</dbReference>
<evidence type="ECO:0000256" key="6">
    <source>
        <dbReference type="RuleBase" id="RU362125"/>
    </source>
</evidence>
<keyword evidence="4 6" id="KW-0274">FAD</keyword>
<keyword evidence="5 6" id="KW-0560">Oxidoreductase</keyword>
<feature type="domain" description="Acyl-CoA dehydrogenase/oxidase C-terminal" evidence="8">
    <location>
        <begin position="241"/>
        <end position="376"/>
    </location>
</feature>
<comment type="caution">
    <text evidence="11">The sequence shown here is derived from an EMBL/GenBank/DDBJ whole genome shotgun (WGS) entry which is preliminary data.</text>
</comment>
<evidence type="ECO:0000256" key="7">
    <source>
        <dbReference type="SAM" id="Phobius"/>
    </source>
</evidence>
<evidence type="ECO:0000313" key="12">
    <source>
        <dbReference type="Proteomes" id="UP001168528"/>
    </source>
</evidence>
<dbReference type="SUPFAM" id="SSF47203">
    <property type="entry name" value="Acyl-CoA dehydrogenase C-terminal domain-like"/>
    <property type="match status" value="1"/>
</dbReference>
<keyword evidence="7" id="KW-0472">Membrane</keyword>
<sequence length="384" mass="41576">MRLEESLIKIKHVTEDTIRGEAAEVDKQAKWPQHSIQNLQQEGLAGLVVPAQFGGLGHGLSGLAKACEIIGQVSASTALCFGMHCVGSAVIAAKPTKAQQKQFLEPIAAGEHITTLALSEPGTGAHFYYPQTQLLPVSEDRFLVKGKKTFVTSGGYADSYVVTTAGVDPDAAMHQFSCVVLEKNAQGLEWGPAWEGIGMRGNSSRSVTLNNIAVSTSYLLGEMGDQLWYIFHVVAPYFLTSMAGTYLGIAQAAFDEAKKHLMQRSYSHNGLSLNQIPLLQHRLGMIWAKLERTRQLVYHAAAEGDKGEETALLAILSAKAEVAHCAVDVVNEAMTLAGGIGYRENSRFDVLLRDARAAHVMSPTTDLLYTWVGRAVLEQPLLND</sequence>
<feature type="domain" description="Acyl-CoA oxidase/dehydrogenase middle" evidence="9">
    <location>
        <begin position="116"/>
        <end position="211"/>
    </location>
</feature>
<evidence type="ECO:0000259" key="8">
    <source>
        <dbReference type="Pfam" id="PF00441"/>
    </source>
</evidence>
<evidence type="ECO:0000256" key="3">
    <source>
        <dbReference type="ARBA" id="ARBA00022630"/>
    </source>
</evidence>
<organism evidence="11 12">
    <name type="scientific">Rhodocytophaga aerolata</name>
    <dbReference type="NCBI Taxonomy" id="455078"/>
    <lineage>
        <taxon>Bacteria</taxon>
        <taxon>Pseudomonadati</taxon>
        <taxon>Bacteroidota</taxon>
        <taxon>Cytophagia</taxon>
        <taxon>Cytophagales</taxon>
        <taxon>Rhodocytophagaceae</taxon>
        <taxon>Rhodocytophaga</taxon>
    </lineage>
</organism>
<dbReference type="CDD" id="cd00567">
    <property type="entry name" value="ACAD"/>
    <property type="match status" value="1"/>
</dbReference>
<evidence type="ECO:0000256" key="4">
    <source>
        <dbReference type="ARBA" id="ARBA00022827"/>
    </source>
</evidence>
<evidence type="ECO:0000259" key="9">
    <source>
        <dbReference type="Pfam" id="PF02770"/>
    </source>
</evidence>
<dbReference type="EMBL" id="JAUKPO010000005">
    <property type="protein sequence ID" value="MDO1446854.1"/>
    <property type="molecule type" value="Genomic_DNA"/>
</dbReference>
<gene>
    <name evidence="11" type="ORF">Q0590_11355</name>
</gene>
<dbReference type="PIRSF" id="PIRSF016578">
    <property type="entry name" value="HsaA"/>
    <property type="match status" value="1"/>
</dbReference>
<dbReference type="InterPro" id="IPR009075">
    <property type="entry name" value="AcylCo_DH/oxidase_C"/>
</dbReference>
<comment type="cofactor">
    <cofactor evidence="1 6">
        <name>FAD</name>
        <dbReference type="ChEBI" id="CHEBI:57692"/>
    </cofactor>
</comment>
<dbReference type="Gene3D" id="1.10.540.10">
    <property type="entry name" value="Acyl-CoA dehydrogenase/oxidase, N-terminal domain"/>
    <property type="match status" value="1"/>
</dbReference>
<dbReference type="Pfam" id="PF02770">
    <property type="entry name" value="Acyl-CoA_dh_M"/>
    <property type="match status" value="1"/>
</dbReference>
<keyword evidence="7" id="KW-0812">Transmembrane</keyword>
<feature type="domain" description="Acyl-CoA dehydrogenase/oxidase N-terminal" evidence="10">
    <location>
        <begin position="12"/>
        <end position="111"/>
    </location>
</feature>
<dbReference type="InterPro" id="IPR046373">
    <property type="entry name" value="Acyl-CoA_Oxase/DH_mid-dom_sf"/>
</dbReference>
<dbReference type="InterPro" id="IPR037069">
    <property type="entry name" value="AcylCoA_DH/ox_N_sf"/>
</dbReference>
<keyword evidence="3 6" id="KW-0285">Flavoprotein</keyword>
<dbReference type="GO" id="GO:0016491">
    <property type="term" value="F:oxidoreductase activity"/>
    <property type="evidence" value="ECO:0007669"/>
    <property type="project" value="UniProtKB-KW"/>
</dbReference>
<evidence type="ECO:0000259" key="10">
    <source>
        <dbReference type="Pfam" id="PF02771"/>
    </source>
</evidence>
<dbReference type="InterPro" id="IPR036250">
    <property type="entry name" value="AcylCo_DH-like_C"/>
</dbReference>
<dbReference type="Proteomes" id="UP001168528">
    <property type="component" value="Unassembled WGS sequence"/>
</dbReference>
<comment type="similarity">
    <text evidence="2 6">Belongs to the acyl-CoA dehydrogenase family.</text>
</comment>
<feature type="transmembrane region" description="Helical" evidence="7">
    <location>
        <begin position="227"/>
        <end position="254"/>
    </location>
</feature>
<evidence type="ECO:0000256" key="5">
    <source>
        <dbReference type="ARBA" id="ARBA00023002"/>
    </source>
</evidence>
<dbReference type="PANTHER" id="PTHR43884">
    <property type="entry name" value="ACYL-COA DEHYDROGENASE"/>
    <property type="match status" value="1"/>
</dbReference>
<dbReference type="Gene3D" id="1.20.140.10">
    <property type="entry name" value="Butyryl-CoA Dehydrogenase, subunit A, domain 3"/>
    <property type="match status" value="1"/>
</dbReference>
<dbReference type="Pfam" id="PF00441">
    <property type="entry name" value="Acyl-CoA_dh_1"/>
    <property type="match status" value="1"/>
</dbReference>
<dbReference type="Gene3D" id="2.40.110.10">
    <property type="entry name" value="Butyryl-CoA Dehydrogenase, subunit A, domain 2"/>
    <property type="match status" value="1"/>
</dbReference>